<comment type="subcellular location">
    <subcellularLocation>
        <location evidence="1">Membrane</location>
        <topology evidence="1">Multi-pass membrane protein</topology>
    </subcellularLocation>
</comment>
<dbReference type="Proteomes" id="UP001159428">
    <property type="component" value="Unassembled WGS sequence"/>
</dbReference>
<feature type="transmembrane region" description="Helical" evidence="7">
    <location>
        <begin position="830"/>
        <end position="850"/>
    </location>
</feature>
<organism evidence="9 10">
    <name type="scientific">Pocillopora meandrina</name>
    <dbReference type="NCBI Taxonomy" id="46732"/>
    <lineage>
        <taxon>Eukaryota</taxon>
        <taxon>Metazoa</taxon>
        <taxon>Cnidaria</taxon>
        <taxon>Anthozoa</taxon>
        <taxon>Hexacorallia</taxon>
        <taxon>Scleractinia</taxon>
        <taxon>Astrocoeniina</taxon>
        <taxon>Pocilloporidae</taxon>
        <taxon>Pocillopora</taxon>
    </lineage>
</organism>
<feature type="transmembrane region" description="Helical" evidence="7">
    <location>
        <begin position="159"/>
        <end position="181"/>
    </location>
</feature>
<protein>
    <recommendedName>
        <fullName evidence="11">Prominin-like protein</fullName>
    </recommendedName>
</protein>
<feature type="transmembrane region" description="Helical" evidence="7">
    <location>
        <begin position="110"/>
        <end position="134"/>
    </location>
</feature>
<feature type="transmembrane region" description="Helical" evidence="7">
    <location>
        <begin position="473"/>
        <end position="499"/>
    </location>
</feature>
<dbReference type="InterPro" id="IPR008795">
    <property type="entry name" value="Prominin"/>
</dbReference>
<keyword evidence="10" id="KW-1185">Reference proteome</keyword>
<dbReference type="PANTHER" id="PTHR22730">
    <property type="entry name" value="PROMININ PROM PROTEIN"/>
    <property type="match status" value="1"/>
</dbReference>
<reference evidence="9 10" key="1">
    <citation type="submission" date="2022-05" db="EMBL/GenBank/DDBJ databases">
        <authorList>
            <consortium name="Genoscope - CEA"/>
            <person name="William W."/>
        </authorList>
    </citation>
    <scope>NUCLEOTIDE SEQUENCE [LARGE SCALE GENOMIC DNA]</scope>
</reference>
<evidence type="ECO:0000313" key="9">
    <source>
        <dbReference type="EMBL" id="CAH3140097.1"/>
    </source>
</evidence>
<keyword evidence="4 7" id="KW-1133">Transmembrane helix</keyword>
<comment type="similarity">
    <text evidence="2">Belongs to the prominin family.</text>
</comment>
<feature type="signal peptide" evidence="8">
    <location>
        <begin position="1"/>
        <end position="27"/>
    </location>
</feature>
<evidence type="ECO:0000256" key="8">
    <source>
        <dbReference type="SAM" id="SignalP"/>
    </source>
</evidence>
<feature type="transmembrane region" description="Helical" evidence="7">
    <location>
        <begin position="520"/>
        <end position="545"/>
    </location>
</feature>
<dbReference type="Pfam" id="PF05478">
    <property type="entry name" value="Prominin"/>
    <property type="match status" value="2"/>
</dbReference>
<evidence type="ECO:0000256" key="5">
    <source>
        <dbReference type="ARBA" id="ARBA00023136"/>
    </source>
</evidence>
<proteinExistence type="inferred from homology"/>
<dbReference type="GO" id="GO:0016020">
    <property type="term" value="C:membrane"/>
    <property type="evidence" value="ECO:0007669"/>
    <property type="project" value="UniProtKB-SubCell"/>
</dbReference>
<keyword evidence="6" id="KW-0325">Glycoprotein</keyword>
<comment type="caution">
    <text evidence="9">The sequence shown here is derived from an EMBL/GenBank/DDBJ whole genome shotgun (WGS) entry which is preliminary data.</text>
</comment>
<keyword evidence="3 7" id="KW-0812">Transmembrane</keyword>
<evidence type="ECO:0008006" key="11">
    <source>
        <dbReference type="Google" id="ProtNLM"/>
    </source>
</evidence>
<evidence type="ECO:0000256" key="6">
    <source>
        <dbReference type="ARBA" id="ARBA00023180"/>
    </source>
</evidence>
<evidence type="ECO:0000313" key="10">
    <source>
        <dbReference type="Proteomes" id="UP001159428"/>
    </source>
</evidence>
<evidence type="ECO:0000256" key="1">
    <source>
        <dbReference type="ARBA" id="ARBA00004141"/>
    </source>
</evidence>
<keyword evidence="5 7" id="KW-0472">Membrane</keyword>
<feature type="chain" id="PRO_5043527150" description="Prominin-like protein" evidence="8">
    <location>
        <begin position="28"/>
        <end position="895"/>
    </location>
</feature>
<evidence type="ECO:0000256" key="3">
    <source>
        <dbReference type="ARBA" id="ARBA00022692"/>
    </source>
</evidence>
<evidence type="ECO:0000256" key="2">
    <source>
        <dbReference type="ARBA" id="ARBA00006058"/>
    </source>
</evidence>
<gene>
    <name evidence="9" type="ORF">PMEA_00018740</name>
</gene>
<dbReference type="EMBL" id="CALNXJ010000033">
    <property type="protein sequence ID" value="CAH3140097.1"/>
    <property type="molecule type" value="Genomic_DNA"/>
</dbReference>
<dbReference type="PANTHER" id="PTHR22730:SF1">
    <property type="entry name" value="PROMININ-LIKE PROTEIN"/>
    <property type="match status" value="1"/>
</dbReference>
<sequence length="895" mass="98691">MASFLKENNFIWLLAILCIVLCAGIEGKGSLQGDHIVFSPLRIGNNYTLNRSKSDWFLSSYDSVAEAVVLSLNFSPPYDAIKDGLRSLEGINKFTAGDIAKKAITENLPLTLLTCVSLISAFGIPLVGIIFGCFRCKGKCGGALIEEDLESNPKKRRQMFTAAISICTLLIMIAAFSISLINDRTDNAAPALDSLFMDSIVDIAIYKENTLNELSEVTGENMNFTIGLISQELNYLPVNITTPVIKRADNAAKAVLDNVKELGSELGDLRDSLKDVADIVKNLRMLGQKLRDGLSEVRKNLTEAKTECNNDEPSKTAGACDKIPSGDPLEADADFNKVMLRAKYDYLNSSFKNRILCYVCNIFSVYVLVVPDLAQELSNIEGVLARNDFEAQSVQGQNRFMSMTAKVNEKILSGREEITNFTKELQDFAAKMVNTLEDAGDSLQTEILLPTKTEVHTIFGRGGLFNRYDKYRWITLLSISLAVVFVVLLTFLSLISGALGASPSDTPSTRSGISNCAGNALMCVVALYFFSAFFLNFILALTFYVGANATILCKSAADLSLLEKTIDDPSTLGYFPISKAVLGNGIIDIRLSDILRRCDKKETPWELLKLDNKFNFEDMTSYRDKIPPMDEILAGINSSITDIELVSDDTRKAINDTFTSGVQEIEFYKFSMETGLPLTKNSLSLNTFANELGTAADGQVNSGISGKLRSAKDALNNLHDDTILISQPLVGELTQKTQTLMTKNMKVLNDANQIDLFRERLKTVLDSDGLELANEAGKKSLSRTLGWMDEYLKDSIDKLRNDVGDCHPIRNVYDVLVSDACDNAVGLVNALWLCVGVIALFSVITIILCVRLAKHLRRAKSGDDDMYSEESTSNYGVPLRLFDKFPKLPKKKFSW</sequence>
<dbReference type="AlphaFoldDB" id="A0AAU9X9R0"/>
<evidence type="ECO:0000256" key="4">
    <source>
        <dbReference type="ARBA" id="ARBA00022989"/>
    </source>
</evidence>
<keyword evidence="8" id="KW-0732">Signal</keyword>
<name>A0AAU9X9R0_9CNID</name>
<evidence type="ECO:0000256" key="7">
    <source>
        <dbReference type="SAM" id="Phobius"/>
    </source>
</evidence>
<accession>A0AAU9X9R0</accession>